<evidence type="ECO:0000259" key="1">
    <source>
        <dbReference type="Pfam" id="PF06605"/>
    </source>
</evidence>
<name>A0A8S5NA61_9CAUD</name>
<sequence>MYEIYGYPFGNPDAELLIYRPGNTQALVLSPKLTREVSKGGSLVFTMPQDHPQYSMLQKMSTVVVAKRDGKEIWRGRVLKHEANFYNQRVVYCEGALSYFNDSSITPFNYKGTLRQFLQHIVDAHNDQVKSQMKCFQLGTVTAALGNMQVQFGDADQYGVGEDYGKVWDILDKLVLKVFGGYFYCGFDAATGYNVLNYCDQAYEEKRQTVQKIEYGRNLLNLSETTDATDLYTRIYPIGNKHTVDTSKWYYKLMWWRDPSKDKHEERWGIMETDAATVAQYLPAAGYSYNLQEGWIQNDTAVQKFGIITRIVEFDTDSANDTFAAGVQALQQNYAMKISYVIRAVDLVDAGYDTDRLDFAMYSHVVSAPHSVDAIMLCTKLVEPFDHPDKKEYSFGMTRRTLTDRQAANIGRTNLLEEQAATSANSTEALLKNLNAYKKSNDAAVADAAKTATNFLSFDASSGLIVGHESLPDKKVQITNSGVKVLSGSSMVNITAKSISITDGAGSCSISSGAITFHGIKNQKPIYAWGKLDLFSASTLTLDLSSYSAVLITFESKKGSTWLASGGGAGPVSVVLPVNGKTYSMVYPWNTVHRRDVTVKASGIIFGSGQERTSFYTTGIGTAATFINLESPVKDGWTGNDAVCMPIELYGFM</sequence>
<dbReference type="InterPro" id="IPR010572">
    <property type="entry name" value="Tail_dom"/>
</dbReference>
<protein>
    <submittedName>
        <fullName evidence="2">Endopeptidase tail</fullName>
    </submittedName>
</protein>
<dbReference type="Pfam" id="PF06605">
    <property type="entry name" value="Prophage_tail"/>
    <property type="match status" value="1"/>
</dbReference>
<feature type="domain" description="Tail spike" evidence="1">
    <location>
        <begin position="167"/>
        <end position="408"/>
    </location>
</feature>
<accession>A0A8S5NA61</accession>
<reference evidence="2" key="1">
    <citation type="journal article" date="2021" name="Proc. Natl. Acad. Sci. U.S.A.">
        <title>A Catalog of Tens of Thousands of Viruses from Human Metagenomes Reveals Hidden Associations with Chronic Diseases.</title>
        <authorList>
            <person name="Tisza M.J."/>
            <person name="Buck C.B."/>
        </authorList>
    </citation>
    <scope>NUCLEOTIDE SEQUENCE</scope>
    <source>
        <strain evidence="2">CtL5G6</strain>
    </source>
</reference>
<dbReference type="EMBL" id="BK015109">
    <property type="protein sequence ID" value="DAD91279.1"/>
    <property type="molecule type" value="Genomic_DNA"/>
</dbReference>
<organism evidence="2">
    <name type="scientific">Siphoviridae sp. ctL5G6</name>
    <dbReference type="NCBI Taxonomy" id="2826247"/>
    <lineage>
        <taxon>Viruses</taxon>
        <taxon>Duplodnaviria</taxon>
        <taxon>Heunggongvirae</taxon>
        <taxon>Uroviricota</taxon>
        <taxon>Caudoviricetes</taxon>
    </lineage>
</organism>
<evidence type="ECO:0000313" key="2">
    <source>
        <dbReference type="EMBL" id="DAD91279.1"/>
    </source>
</evidence>
<proteinExistence type="predicted"/>